<dbReference type="EMBL" id="HG322950">
    <property type="protein sequence ID" value="CDF85926.1"/>
    <property type="molecule type" value="Genomic_DNA"/>
</dbReference>
<dbReference type="KEGG" id="pkc:PKB_4602"/>
<evidence type="ECO:0008006" key="4">
    <source>
        <dbReference type="Google" id="ProtNLM"/>
    </source>
</evidence>
<dbReference type="InterPro" id="IPR052022">
    <property type="entry name" value="26kDa_periplasmic_antigen"/>
</dbReference>
<dbReference type="OrthoDB" id="7062395at2"/>
<sequence length="238" mass="25229">MSTMKKSLASLAAAIALVSTSLSAVADEPRYNLVSLHAEASQEVAHDLMHVTLYSEEQASDPAKLAATTTTAINEAVTQARKVKNVTVSLGSRNSYPVYDDKGQKITAWRERAELRLESADFAALSQLSADLLGKLKMGGMSFSIADATRQQNEDNLMKNAVAAFKARAQLLTSALGGKDYRLVNLNLSSAGAPHPMPVMRMATMKADAAGYAPAPQIEAGTSQVTVSADGTIEVQMP</sequence>
<dbReference type="GO" id="GO:0006974">
    <property type="term" value="P:DNA damage response"/>
    <property type="evidence" value="ECO:0007669"/>
    <property type="project" value="TreeGrafter"/>
</dbReference>
<keyword evidence="1" id="KW-0732">Signal</keyword>
<gene>
    <name evidence="2" type="ORF">PKB_4602</name>
</gene>
<dbReference type="Pfam" id="PF04402">
    <property type="entry name" value="SIMPL"/>
    <property type="match status" value="1"/>
</dbReference>
<evidence type="ECO:0000256" key="1">
    <source>
        <dbReference type="SAM" id="SignalP"/>
    </source>
</evidence>
<dbReference type="Proteomes" id="UP000025241">
    <property type="component" value="Chromosome I"/>
</dbReference>
<name>A0A024HM15_PSEKB</name>
<reference evidence="2 3" key="1">
    <citation type="submission" date="2013-03" db="EMBL/GenBank/DDBJ databases">
        <authorList>
            <person name="Linke B."/>
        </authorList>
    </citation>
    <scope>NUCLEOTIDE SEQUENCE [LARGE SCALE GENOMIC DNA]</scope>
    <source>
        <strain evidence="2 3">B13</strain>
    </source>
</reference>
<dbReference type="AlphaFoldDB" id="A0A024HM15"/>
<dbReference type="Gene3D" id="3.30.70.2970">
    <property type="entry name" value="Protein of unknown function (DUF541), domain 2"/>
    <property type="match status" value="1"/>
</dbReference>
<dbReference type="PANTHER" id="PTHR34387:SF1">
    <property type="entry name" value="PERIPLASMIC IMMUNOGENIC PROTEIN"/>
    <property type="match status" value="1"/>
</dbReference>
<feature type="chain" id="PRO_5001533359" description="Periplasmic/secreted protein" evidence="1">
    <location>
        <begin position="27"/>
        <end position="238"/>
    </location>
</feature>
<evidence type="ECO:0000313" key="2">
    <source>
        <dbReference type="EMBL" id="CDF85926.1"/>
    </source>
</evidence>
<dbReference type="HOGENOM" id="CLU_086898_1_0_6"/>
<evidence type="ECO:0000313" key="3">
    <source>
        <dbReference type="Proteomes" id="UP000025241"/>
    </source>
</evidence>
<dbReference type="eggNOG" id="COG3471">
    <property type="taxonomic scope" value="Bacteria"/>
</dbReference>
<dbReference type="STRING" id="1301098.PKB_4602"/>
<dbReference type="PANTHER" id="PTHR34387">
    <property type="entry name" value="SLR1258 PROTEIN"/>
    <property type="match status" value="1"/>
</dbReference>
<dbReference type="PATRIC" id="fig|1301098.3.peg.4590"/>
<dbReference type="InterPro" id="IPR007497">
    <property type="entry name" value="SIMPL/DUF541"/>
</dbReference>
<reference evidence="2 3" key="2">
    <citation type="submission" date="2014-05" db="EMBL/GenBank/DDBJ databases">
        <title>Genome sequence of the 3-chlorobenzoate degrading bacterium Pseudomonas knackmussii B13 shows multiple evidence for horizontal gene transfer.</title>
        <authorList>
            <person name="Miyazaki R."/>
            <person name="Bertelli C."/>
            <person name="Falquet L."/>
            <person name="Robinson-Rechavi M."/>
            <person name="Gharib W."/>
            <person name="Roy S."/>
            <person name="Van der Meer J.R."/>
        </authorList>
    </citation>
    <scope>NUCLEOTIDE SEQUENCE [LARGE SCALE GENOMIC DNA]</scope>
    <source>
        <strain evidence="2 3">B13</strain>
    </source>
</reference>
<keyword evidence="3" id="KW-1185">Reference proteome</keyword>
<feature type="signal peptide" evidence="1">
    <location>
        <begin position="1"/>
        <end position="26"/>
    </location>
</feature>
<protein>
    <recommendedName>
        <fullName evidence="4">Periplasmic/secreted protein</fullName>
    </recommendedName>
</protein>
<organism evidence="2 3">
    <name type="scientific">Pseudomonas knackmussii (strain DSM 6978 / CCUG 54928 / LMG 23759 / B13)</name>
    <dbReference type="NCBI Taxonomy" id="1301098"/>
    <lineage>
        <taxon>Bacteria</taxon>
        <taxon>Pseudomonadati</taxon>
        <taxon>Pseudomonadota</taxon>
        <taxon>Gammaproteobacteria</taxon>
        <taxon>Pseudomonadales</taxon>
        <taxon>Pseudomonadaceae</taxon>
        <taxon>Pseudomonas</taxon>
    </lineage>
</organism>
<accession>A0A024HM15</accession>
<dbReference type="Gene3D" id="3.30.110.170">
    <property type="entry name" value="Protein of unknown function (DUF541), domain 1"/>
    <property type="match status" value="1"/>
</dbReference>
<proteinExistence type="predicted"/>